<dbReference type="Proteomes" id="UP001163846">
    <property type="component" value="Unassembled WGS sequence"/>
</dbReference>
<reference evidence="2" key="1">
    <citation type="submission" date="2022-08" db="EMBL/GenBank/DDBJ databases">
        <authorList>
            <consortium name="DOE Joint Genome Institute"/>
            <person name="Min B."/>
            <person name="Riley R."/>
            <person name="Sierra-Patev S."/>
            <person name="Naranjo-Ortiz M."/>
            <person name="Looney B."/>
            <person name="Konkel Z."/>
            <person name="Slot J.C."/>
            <person name="Sakamoto Y."/>
            <person name="Steenwyk J.L."/>
            <person name="Rokas A."/>
            <person name="Carro J."/>
            <person name="Camarero S."/>
            <person name="Ferreira P."/>
            <person name="Molpeceres G."/>
            <person name="Ruiz-Duenas F.J."/>
            <person name="Serrano A."/>
            <person name="Henrissat B."/>
            <person name="Drula E."/>
            <person name="Hughes K.W."/>
            <person name="Mata J.L."/>
            <person name="Ishikawa N.K."/>
            <person name="Vargas-Isla R."/>
            <person name="Ushijima S."/>
            <person name="Smith C.A."/>
            <person name="Ahrendt S."/>
            <person name="Andreopoulos W."/>
            <person name="He G."/>
            <person name="Labutti K."/>
            <person name="Lipzen A."/>
            <person name="Ng V."/>
            <person name="Sandor L."/>
            <person name="Barry K."/>
            <person name="Martinez A.T."/>
            <person name="Xiao Y."/>
            <person name="Gibbons J.G."/>
            <person name="Terashima K."/>
            <person name="Hibbett D.S."/>
            <person name="Grigoriev I.V."/>
        </authorList>
    </citation>
    <scope>NUCLEOTIDE SEQUENCE</scope>
    <source>
        <strain evidence="2">TFB9207</strain>
    </source>
</reference>
<dbReference type="EMBL" id="MU806051">
    <property type="protein sequence ID" value="KAJ3841115.1"/>
    <property type="molecule type" value="Genomic_DNA"/>
</dbReference>
<gene>
    <name evidence="2" type="ORF">F5878DRAFT_31813</name>
</gene>
<dbReference type="AlphaFoldDB" id="A0AA38PDV4"/>
<evidence type="ECO:0008006" key="4">
    <source>
        <dbReference type="Google" id="ProtNLM"/>
    </source>
</evidence>
<organism evidence="2 3">
    <name type="scientific">Lentinula raphanica</name>
    <dbReference type="NCBI Taxonomy" id="153919"/>
    <lineage>
        <taxon>Eukaryota</taxon>
        <taxon>Fungi</taxon>
        <taxon>Dikarya</taxon>
        <taxon>Basidiomycota</taxon>
        <taxon>Agaricomycotina</taxon>
        <taxon>Agaricomycetes</taxon>
        <taxon>Agaricomycetidae</taxon>
        <taxon>Agaricales</taxon>
        <taxon>Marasmiineae</taxon>
        <taxon>Omphalotaceae</taxon>
        <taxon>Lentinula</taxon>
    </lineage>
</organism>
<evidence type="ECO:0000256" key="1">
    <source>
        <dbReference type="SAM" id="SignalP"/>
    </source>
</evidence>
<proteinExistence type="predicted"/>
<accession>A0AA38PDV4</accession>
<protein>
    <recommendedName>
        <fullName evidence="4">Secreted protein</fullName>
    </recommendedName>
</protein>
<evidence type="ECO:0000313" key="2">
    <source>
        <dbReference type="EMBL" id="KAJ3841115.1"/>
    </source>
</evidence>
<keyword evidence="3" id="KW-1185">Reference proteome</keyword>
<keyword evidence="1" id="KW-0732">Signal</keyword>
<feature type="chain" id="PRO_5041468406" description="Secreted protein" evidence="1">
    <location>
        <begin position="22"/>
        <end position="216"/>
    </location>
</feature>
<evidence type="ECO:0000313" key="3">
    <source>
        <dbReference type="Proteomes" id="UP001163846"/>
    </source>
</evidence>
<comment type="caution">
    <text evidence="2">The sequence shown here is derived from an EMBL/GenBank/DDBJ whole genome shotgun (WGS) entry which is preliminary data.</text>
</comment>
<sequence length="216" mass="23700">MARFVLRAILVLGLISSGVLAAPTSMPRSSVGVQDLQSSDPAIGGPPAVVNVLEPRGNGAHSAKSPPSDNRVDKKSLAMLQKLFRDNQQRAKDIMDLAKSLKSLRNLKTIVLDQFPGYVATCNRLMEINNTLQKLLEDVVDWSSENTTNGFSVNAVLQPGNSDDRLSRLVSKLLHNEEQAFREPDEVIDPLSSQLDAVLRDYHSISGREIQRQGTE</sequence>
<feature type="signal peptide" evidence="1">
    <location>
        <begin position="1"/>
        <end position="21"/>
    </location>
</feature>
<name>A0AA38PDV4_9AGAR</name>